<feature type="non-terminal residue" evidence="1">
    <location>
        <position position="1"/>
    </location>
</feature>
<name>A0A0S3TDL1_PHAAN</name>
<organism evidence="1">
    <name type="scientific">Vigna angularis var. angularis</name>
    <dbReference type="NCBI Taxonomy" id="157739"/>
    <lineage>
        <taxon>Eukaryota</taxon>
        <taxon>Viridiplantae</taxon>
        <taxon>Streptophyta</taxon>
        <taxon>Embryophyta</taxon>
        <taxon>Tracheophyta</taxon>
        <taxon>Spermatophyta</taxon>
        <taxon>Magnoliopsida</taxon>
        <taxon>eudicotyledons</taxon>
        <taxon>Gunneridae</taxon>
        <taxon>Pentapetalae</taxon>
        <taxon>rosids</taxon>
        <taxon>fabids</taxon>
        <taxon>Fabales</taxon>
        <taxon>Fabaceae</taxon>
        <taxon>Papilionoideae</taxon>
        <taxon>50 kb inversion clade</taxon>
        <taxon>NPAAA clade</taxon>
        <taxon>indigoferoid/millettioid clade</taxon>
        <taxon>Phaseoleae</taxon>
        <taxon>Vigna</taxon>
    </lineage>
</organism>
<gene>
    <name evidence="1" type="primary">Vigan.UMG010100</name>
    <name evidence="1" type="ORF">VIGAN_UM010100</name>
</gene>
<proteinExistence type="predicted"/>
<reference evidence="1" key="1">
    <citation type="journal article" date="2015" name="Sci. Rep.">
        <title>The power of single molecule real-time sequencing technology in the de novo assembly of a eukaryotic genome.</title>
        <authorList>
            <person name="Sakai H."/>
            <person name="Naito K."/>
            <person name="Ogiso-Tanaka E."/>
            <person name="Takahashi Y."/>
            <person name="Iseki K."/>
            <person name="Muto C."/>
            <person name="Satou K."/>
            <person name="Teruya K."/>
            <person name="Shiroma A."/>
            <person name="Shimoji M."/>
            <person name="Hirano T."/>
            <person name="Itoh T."/>
            <person name="Kaga A."/>
            <person name="Tomooka N."/>
        </authorList>
    </citation>
    <scope>NUCLEOTIDE SEQUENCE</scope>
</reference>
<accession>A0A0S3TDL1</accession>
<evidence type="ECO:0000313" key="1">
    <source>
        <dbReference type="EMBL" id="BAU03089.1"/>
    </source>
</evidence>
<dbReference type="AlphaFoldDB" id="A0A0S3TDL1"/>
<sequence length="86" mass="9652">SSPYLLKTSLNLESLSQGLLEIPELSSHSSDFCSKTPILLFPKLQQASPFSRCSIQPLQSTISTFKKEEMVLPIATPQCYAHQQRR</sequence>
<protein>
    <submittedName>
        <fullName evidence="1">Uncharacterized protein</fullName>
    </submittedName>
</protein>
<dbReference type="EMBL" id="AP015074">
    <property type="protein sequence ID" value="BAU03089.1"/>
    <property type="molecule type" value="Genomic_DNA"/>
</dbReference>